<proteinExistence type="predicted"/>
<evidence type="ECO:0000313" key="4">
    <source>
        <dbReference type="Proteomes" id="UP000646911"/>
    </source>
</evidence>
<gene>
    <name evidence="3" type="ORF">H8L47_19870</name>
</gene>
<organism evidence="3 4">
    <name type="scientific">Undibacterium umbellatum</name>
    <dbReference type="NCBI Taxonomy" id="2762300"/>
    <lineage>
        <taxon>Bacteria</taxon>
        <taxon>Pseudomonadati</taxon>
        <taxon>Pseudomonadota</taxon>
        <taxon>Betaproteobacteria</taxon>
        <taxon>Burkholderiales</taxon>
        <taxon>Oxalobacteraceae</taxon>
        <taxon>Undibacterium</taxon>
    </lineage>
</organism>
<dbReference type="InterPro" id="IPR036388">
    <property type="entry name" value="WH-like_DNA-bd_sf"/>
</dbReference>
<keyword evidence="4" id="KW-1185">Reference proteome</keyword>
<evidence type="ECO:0000259" key="1">
    <source>
        <dbReference type="PROSITE" id="PS50995"/>
    </source>
</evidence>
<dbReference type="InterPro" id="IPR039422">
    <property type="entry name" value="MarR/SlyA-like"/>
</dbReference>
<dbReference type="Proteomes" id="UP000646911">
    <property type="component" value="Unassembled WGS sequence"/>
</dbReference>
<dbReference type="Pfam" id="PF01047">
    <property type="entry name" value="MarR"/>
    <property type="match status" value="1"/>
</dbReference>
<dbReference type="RefSeq" id="WP_186955343.1">
    <property type="nucleotide sequence ID" value="NZ_JACOFX010000012.1"/>
</dbReference>
<dbReference type="InterPro" id="IPR000182">
    <property type="entry name" value="GNAT_dom"/>
</dbReference>
<evidence type="ECO:0000313" key="3">
    <source>
        <dbReference type="EMBL" id="MBC3909828.1"/>
    </source>
</evidence>
<feature type="domain" description="HTH marR-type" evidence="1">
    <location>
        <begin position="1"/>
        <end position="137"/>
    </location>
</feature>
<dbReference type="InterPro" id="IPR036390">
    <property type="entry name" value="WH_DNA-bd_sf"/>
</dbReference>
<dbReference type="PANTHER" id="PTHR33164:SF43">
    <property type="entry name" value="HTH-TYPE TRANSCRIPTIONAL REPRESSOR YETL"/>
    <property type="match status" value="1"/>
</dbReference>
<dbReference type="Gene3D" id="3.40.630.30">
    <property type="match status" value="1"/>
</dbReference>
<accession>A0ABR6ZDK0</accession>
<evidence type="ECO:0000259" key="2">
    <source>
        <dbReference type="PROSITE" id="PS51186"/>
    </source>
</evidence>
<reference evidence="3 4" key="1">
    <citation type="submission" date="2020-08" db="EMBL/GenBank/DDBJ databases">
        <title>Novel species isolated from subtropical streams in China.</title>
        <authorList>
            <person name="Lu H."/>
        </authorList>
    </citation>
    <scope>NUCLEOTIDE SEQUENCE [LARGE SCALE GENOMIC DNA]</scope>
    <source>
        <strain evidence="3 4">NL8W</strain>
    </source>
</reference>
<dbReference type="EMBL" id="JACOFX010000012">
    <property type="protein sequence ID" value="MBC3909828.1"/>
    <property type="molecule type" value="Genomic_DNA"/>
</dbReference>
<dbReference type="PANTHER" id="PTHR33164">
    <property type="entry name" value="TRANSCRIPTIONAL REGULATOR, MARR FAMILY"/>
    <property type="match status" value="1"/>
</dbReference>
<dbReference type="SUPFAM" id="SSF55729">
    <property type="entry name" value="Acyl-CoA N-acyltransferases (Nat)"/>
    <property type="match status" value="1"/>
</dbReference>
<comment type="caution">
    <text evidence="3">The sequence shown here is derived from an EMBL/GenBank/DDBJ whole genome shotgun (WGS) entry which is preliminary data.</text>
</comment>
<feature type="domain" description="N-acetyltransferase" evidence="2">
    <location>
        <begin position="168"/>
        <end position="310"/>
    </location>
</feature>
<dbReference type="CDD" id="cd04301">
    <property type="entry name" value="NAT_SF"/>
    <property type="match status" value="1"/>
</dbReference>
<dbReference type="PROSITE" id="PS51186">
    <property type="entry name" value="GNAT"/>
    <property type="match status" value="1"/>
</dbReference>
<dbReference type="SMART" id="SM00347">
    <property type="entry name" value="HTH_MARR"/>
    <property type="match status" value="1"/>
</dbReference>
<dbReference type="Gene3D" id="1.10.10.10">
    <property type="entry name" value="Winged helix-like DNA-binding domain superfamily/Winged helix DNA-binding domain"/>
    <property type="match status" value="1"/>
</dbReference>
<dbReference type="NCBIfam" id="NF040501">
    <property type="entry name" value="resist_ArsN2"/>
    <property type="match status" value="1"/>
</dbReference>
<dbReference type="Pfam" id="PF13508">
    <property type="entry name" value="Acetyltransf_7"/>
    <property type="match status" value="1"/>
</dbReference>
<dbReference type="SUPFAM" id="SSF46785">
    <property type="entry name" value="Winged helix' DNA-binding domain"/>
    <property type="match status" value="1"/>
</dbReference>
<dbReference type="PROSITE" id="PS50995">
    <property type="entry name" value="HTH_MARR_2"/>
    <property type="match status" value="1"/>
</dbReference>
<sequence length="313" mass="33834">MNDNSSTGTLIREFARLYVRDQRIHASCGDAASTVQCHLMTELLREDGLTQQTLVTRLGLDKSWISRATDALVAEGSLKKTTNPDNRRSVNLSLTPAGRQRASLLDAQLNSHADQLLSAANAEQIALVHAAMQILLPAVQNRKAATCTPQKARPAKKLSRLTLLASELLITPATETDWPAITGLLQGLGLSLDGAEEHLNNFQLIHAGKELLGCAGLEIYGKSALLRSLAIKPEAQGQHCGIRLVQYMIKTANAAGVKHLYLLTTDAEAYFQKLGFEKIDTSKLPSAMHASRQLQGACPASAIAMLLKIKKTN</sequence>
<dbReference type="PRINTS" id="PR00598">
    <property type="entry name" value="HTHMARR"/>
</dbReference>
<protein>
    <submittedName>
        <fullName evidence="3">GNAT family N-acetyltransferase</fullName>
    </submittedName>
</protein>
<dbReference type="InterPro" id="IPR000835">
    <property type="entry name" value="HTH_MarR-typ"/>
</dbReference>
<dbReference type="InterPro" id="IPR016181">
    <property type="entry name" value="Acyl_CoA_acyltransferase"/>
</dbReference>
<name>A0ABR6ZDK0_9BURK</name>